<accession>A0A8T9BAW2</accession>
<dbReference type="InterPro" id="IPR052337">
    <property type="entry name" value="SAT4-like"/>
</dbReference>
<dbReference type="AlphaFoldDB" id="A0A8T9BAW2"/>
<reference evidence="9 10" key="1">
    <citation type="submission" date="2018-05" db="EMBL/GenBank/DDBJ databases">
        <title>Whole genome sequencing for identification of molecular markers to develop diagnostic detection tools for the regulated plant pathogen Lachnellula willkommii.</title>
        <authorList>
            <person name="Giroux E."/>
            <person name="Bilodeau G."/>
        </authorList>
    </citation>
    <scope>NUCLEOTIDE SEQUENCE [LARGE SCALE GENOMIC DNA]</scope>
    <source>
        <strain evidence="9 10">CBS 203.66</strain>
    </source>
</reference>
<dbReference type="InterPro" id="IPR049326">
    <property type="entry name" value="Rhodopsin_dom_fungi"/>
</dbReference>
<evidence type="ECO:0000256" key="5">
    <source>
        <dbReference type="ARBA" id="ARBA00038359"/>
    </source>
</evidence>
<evidence type="ECO:0000256" key="4">
    <source>
        <dbReference type="ARBA" id="ARBA00023136"/>
    </source>
</evidence>
<evidence type="ECO:0000259" key="8">
    <source>
        <dbReference type="Pfam" id="PF20684"/>
    </source>
</evidence>
<keyword evidence="2 7" id="KW-0812">Transmembrane</keyword>
<comment type="caution">
    <text evidence="9">The sequence shown here is derived from an EMBL/GenBank/DDBJ whole genome shotgun (WGS) entry which is preliminary data.</text>
</comment>
<feature type="region of interest" description="Disordered" evidence="6">
    <location>
        <begin position="274"/>
        <end position="310"/>
    </location>
</feature>
<proteinExistence type="inferred from homology"/>
<dbReference type="Pfam" id="PF20684">
    <property type="entry name" value="Fung_rhodopsin"/>
    <property type="match status" value="1"/>
</dbReference>
<evidence type="ECO:0000256" key="1">
    <source>
        <dbReference type="ARBA" id="ARBA00004141"/>
    </source>
</evidence>
<feature type="transmembrane region" description="Helical" evidence="7">
    <location>
        <begin position="158"/>
        <end position="179"/>
    </location>
</feature>
<dbReference type="Proteomes" id="UP000469559">
    <property type="component" value="Unassembled WGS sequence"/>
</dbReference>
<dbReference type="PANTHER" id="PTHR33048:SF96">
    <property type="entry name" value="INTEGRAL MEMBRANE PROTEIN"/>
    <property type="match status" value="1"/>
</dbReference>
<feature type="domain" description="Rhodopsin" evidence="8">
    <location>
        <begin position="72"/>
        <end position="202"/>
    </location>
</feature>
<dbReference type="EMBL" id="QGMF01000513">
    <property type="protein sequence ID" value="TVY15372.1"/>
    <property type="molecule type" value="Genomic_DNA"/>
</dbReference>
<organism evidence="9 10">
    <name type="scientific">Lachnellula arida</name>
    <dbReference type="NCBI Taxonomy" id="1316785"/>
    <lineage>
        <taxon>Eukaryota</taxon>
        <taxon>Fungi</taxon>
        <taxon>Dikarya</taxon>
        <taxon>Ascomycota</taxon>
        <taxon>Pezizomycotina</taxon>
        <taxon>Leotiomycetes</taxon>
        <taxon>Helotiales</taxon>
        <taxon>Lachnaceae</taxon>
        <taxon>Lachnellula</taxon>
    </lineage>
</organism>
<name>A0A8T9BAW2_9HELO</name>
<evidence type="ECO:0000256" key="2">
    <source>
        <dbReference type="ARBA" id="ARBA00022692"/>
    </source>
</evidence>
<evidence type="ECO:0000256" key="7">
    <source>
        <dbReference type="SAM" id="Phobius"/>
    </source>
</evidence>
<feature type="transmembrane region" description="Helical" evidence="7">
    <location>
        <begin position="106"/>
        <end position="128"/>
    </location>
</feature>
<evidence type="ECO:0000313" key="9">
    <source>
        <dbReference type="EMBL" id="TVY15372.1"/>
    </source>
</evidence>
<protein>
    <recommendedName>
        <fullName evidence="8">Rhodopsin domain-containing protein</fullName>
    </recommendedName>
</protein>
<dbReference type="GO" id="GO:0016020">
    <property type="term" value="C:membrane"/>
    <property type="evidence" value="ECO:0007669"/>
    <property type="project" value="UniProtKB-SubCell"/>
</dbReference>
<feature type="non-terminal residue" evidence="9">
    <location>
        <position position="1"/>
    </location>
</feature>
<feature type="compositionally biased region" description="Basic and acidic residues" evidence="6">
    <location>
        <begin position="284"/>
        <end position="297"/>
    </location>
</feature>
<comment type="subcellular location">
    <subcellularLocation>
        <location evidence="1">Membrane</location>
        <topology evidence="1">Multi-pass membrane protein</topology>
    </subcellularLocation>
</comment>
<gene>
    <name evidence="9" type="ORF">LARI1_G006911</name>
</gene>
<evidence type="ECO:0000256" key="6">
    <source>
        <dbReference type="SAM" id="MobiDB-lite"/>
    </source>
</evidence>
<evidence type="ECO:0000313" key="10">
    <source>
        <dbReference type="Proteomes" id="UP000469559"/>
    </source>
</evidence>
<keyword evidence="10" id="KW-1185">Reference proteome</keyword>
<feature type="transmembrane region" description="Helical" evidence="7">
    <location>
        <begin position="191"/>
        <end position="214"/>
    </location>
</feature>
<dbReference type="PANTHER" id="PTHR33048">
    <property type="entry name" value="PTH11-LIKE INTEGRAL MEMBRANE PROTEIN (AFU_ORTHOLOGUE AFUA_5G11245)"/>
    <property type="match status" value="1"/>
</dbReference>
<keyword evidence="3 7" id="KW-1133">Transmembrane helix</keyword>
<feature type="transmembrane region" description="Helical" evidence="7">
    <location>
        <begin position="55"/>
        <end position="74"/>
    </location>
</feature>
<dbReference type="OrthoDB" id="3936451at2759"/>
<evidence type="ECO:0000256" key="3">
    <source>
        <dbReference type="ARBA" id="ARBA00022989"/>
    </source>
</evidence>
<comment type="similarity">
    <text evidence="5">Belongs to the SAT4 family.</text>
</comment>
<keyword evidence="4 7" id="KW-0472">Membrane</keyword>
<sequence>PLSLPTFASFYLYTNTTYSSKMKPEGRGPELIGLTGFLLALSTTTTLLRCYSRAVIVKSFGLDDWCAVVAWWWWLCEPVYVLSNMFLKLSIGIMLLRLVVVKTHRIIIYVVLGILELYGAAYFLIFTLQCRPSAYFWTRYTGGKGSCIDPGITVTATYVYSAISCGADWTLAILPIFMIRHLQMNIRTKIVVGLILAMGAITETGIGIAASAIATLRPFFRTFFSGSRLLGGSSAAMPGNGNTGQQSKGYNRSQNLISGDAIRLRDDVSKGDRATVISIGGPGDLERDNGRENEGKVRRGSSKFRNENGTRFAWDDSESELVE</sequence>
<feature type="transmembrane region" description="Helical" evidence="7">
    <location>
        <begin position="80"/>
        <end position="99"/>
    </location>
</feature>
<feature type="transmembrane region" description="Helical" evidence="7">
    <location>
        <begin position="31"/>
        <end position="48"/>
    </location>
</feature>